<feature type="transmembrane region" description="Helical" evidence="1">
    <location>
        <begin position="141"/>
        <end position="159"/>
    </location>
</feature>
<reference evidence="2 3" key="1">
    <citation type="submission" date="2021-12" db="EMBL/GenBank/DDBJ databases">
        <title>Genome seq of P8.</title>
        <authorList>
            <person name="Seo T."/>
        </authorList>
    </citation>
    <scope>NUCLEOTIDE SEQUENCE [LARGE SCALE GENOMIC DNA]</scope>
    <source>
        <strain evidence="2 3">P8</strain>
    </source>
</reference>
<evidence type="ECO:0000256" key="1">
    <source>
        <dbReference type="SAM" id="Phobius"/>
    </source>
</evidence>
<evidence type="ECO:0000313" key="3">
    <source>
        <dbReference type="Proteomes" id="UP001200741"/>
    </source>
</evidence>
<organism evidence="2 3">
    <name type="scientific">Pelomonas cellulosilytica</name>
    <dbReference type="NCBI Taxonomy" id="2906762"/>
    <lineage>
        <taxon>Bacteria</taxon>
        <taxon>Pseudomonadati</taxon>
        <taxon>Pseudomonadota</taxon>
        <taxon>Betaproteobacteria</taxon>
        <taxon>Burkholderiales</taxon>
        <taxon>Sphaerotilaceae</taxon>
        <taxon>Roseateles</taxon>
    </lineage>
</organism>
<feature type="transmembrane region" description="Helical" evidence="1">
    <location>
        <begin position="88"/>
        <end position="110"/>
    </location>
</feature>
<accession>A0ABS8XV85</accession>
<dbReference type="EMBL" id="JAJTWU010000004">
    <property type="protein sequence ID" value="MCE4555205.1"/>
    <property type="molecule type" value="Genomic_DNA"/>
</dbReference>
<keyword evidence="1" id="KW-0472">Membrane</keyword>
<protein>
    <recommendedName>
        <fullName evidence="4">DUF4401 domain-containing protein</fullName>
    </recommendedName>
</protein>
<dbReference type="RefSeq" id="WP_233372222.1">
    <property type="nucleotide sequence ID" value="NZ_JAJTWU010000004.1"/>
</dbReference>
<evidence type="ECO:0008006" key="4">
    <source>
        <dbReference type="Google" id="ProtNLM"/>
    </source>
</evidence>
<feature type="transmembrane region" description="Helical" evidence="1">
    <location>
        <begin position="30"/>
        <end position="52"/>
    </location>
</feature>
<gene>
    <name evidence="2" type="ORF">LXT13_12320</name>
</gene>
<evidence type="ECO:0000313" key="2">
    <source>
        <dbReference type="EMBL" id="MCE4555205.1"/>
    </source>
</evidence>
<dbReference type="Proteomes" id="UP001200741">
    <property type="component" value="Unassembled WGS sequence"/>
</dbReference>
<comment type="caution">
    <text evidence="2">The sequence shown here is derived from an EMBL/GenBank/DDBJ whole genome shotgun (WGS) entry which is preliminary data.</text>
</comment>
<feature type="transmembrane region" description="Helical" evidence="1">
    <location>
        <begin position="165"/>
        <end position="182"/>
    </location>
</feature>
<sequence>MSISPQHAADALADIDATIQRTQLSRSYRAGGPVLMMWGLLWAAGYLVMAWLPGSQWGLAWFALSAIGMAGSLAMLRGQSLPGAGRGVGLRLVSFGLACTVFMTCVTLVTQPADPAAVMALPGLFIGLIYGVVGSLGPRRYLWVGAYVFVLTLVGFFVFKPFLPYWMAAASLGLLLGGVWLMRD</sequence>
<keyword evidence="1" id="KW-1133">Transmembrane helix</keyword>
<feature type="transmembrane region" description="Helical" evidence="1">
    <location>
        <begin position="116"/>
        <end position="134"/>
    </location>
</feature>
<name>A0ABS8XV85_9BURK</name>
<proteinExistence type="predicted"/>
<keyword evidence="3" id="KW-1185">Reference proteome</keyword>
<keyword evidence="1" id="KW-0812">Transmembrane</keyword>
<feature type="transmembrane region" description="Helical" evidence="1">
    <location>
        <begin position="58"/>
        <end position="76"/>
    </location>
</feature>